<reference evidence="1" key="1">
    <citation type="submission" date="2021-01" db="EMBL/GenBank/DDBJ databases">
        <title>Phytophthora aleatoria, a newly-described species from Pinus radiata is distinct from Phytophthora cactorum isolates based on comparative genomics.</title>
        <authorList>
            <person name="Mcdougal R."/>
            <person name="Panda P."/>
            <person name="Williams N."/>
            <person name="Studholme D.J."/>
        </authorList>
    </citation>
    <scope>NUCLEOTIDE SEQUENCE</scope>
    <source>
        <strain evidence="1">NZFS 4037</strain>
    </source>
</reference>
<evidence type="ECO:0000313" key="2">
    <source>
        <dbReference type="Proteomes" id="UP000709295"/>
    </source>
</evidence>
<sequence length="125" mass="14078">MNRKLKNIIGKETITGTMMWNQVVAQFPSEIWASSIELSEGAFTAENMESALKQSFGDMPKKMIIGTGESSSVTRINHVKKDMVMRGYNTKERKWDTGGVQEQRCFYWGHDALHPPPCALPTALQ</sequence>
<name>A0A8J5J7Q8_9STRA</name>
<dbReference type="EMBL" id="JAENGY010000462">
    <property type="protein sequence ID" value="KAG6962428.1"/>
    <property type="molecule type" value="Genomic_DNA"/>
</dbReference>
<keyword evidence="2" id="KW-1185">Reference proteome</keyword>
<protein>
    <submittedName>
        <fullName evidence="1">Uncharacterized protein</fullName>
    </submittedName>
</protein>
<evidence type="ECO:0000313" key="1">
    <source>
        <dbReference type="EMBL" id="KAG6962428.1"/>
    </source>
</evidence>
<accession>A0A8J5J7Q8</accession>
<gene>
    <name evidence="1" type="ORF">JG688_00008607</name>
</gene>
<dbReference type="AlphaFoldDB" id="A0A8J5J7Q8"/>
<comment type="caution">
    <text evidence="1">The sequence shown here is derived from an EMBL/GenBank/DDBJ whole genome shotgun (WGS) entry which is preliminary data.</text>
</comment>
<dbReference type="Proteomes" id="UP000709295">
    <property type="component" value="Unassembled WGS sequence"/>
</dbReference>
<organism evidence="1 2">
    <name type="scientific">Phytophthora aleatoria</name>
    <dbReference type="NCBI Taxonomy" id="2496075"/>
    <lineage>
        <taxon>Eukaryota</taxon>
        <taxon>Sar</taxon>
        <taxon>Stramenopiles</taxon>
        <taxon>Oomycota</taxon>
        <taxon>Peronosporomycetes</taxon>
        <taxon>Peronosporales</taxon>
        <taxon>Peronosporaceae</taxon>
        <taxon>Phytophthora</taxon>
    </lineage>
</organism>
<proteinExistence type="predicted"/>